<name>A0A0E9SXA8_ANGAN</name>
<proteinExistence type="predicted"/>
<evidence type="ECO:0000313" key="1">
    <source>
        <dbReference type="EMBL" id="JAH45887.1"/>
    </source>
</evidence>
<dbReference type="AlphaFoldDB" id="A0A0E9SXA8"/>
<accession>A0A0E9SXA8</accession>
<sequence>MEFVLKHVRLHYWLIK</sequence>
<organism evidence="1">
    <name type="scientific">Anguilla anguilla</name>
    <name type="common">European freshwater eel</name>
    <name type="synonym">Muraena anguilla</name>
    <dbReference type="NCBI Taxonomy" id="7936"/>
    <lineage>
        <taxon>Eukaryota</taxon>
        <taxon>Metazoa</taxon>
        <taxon>Chordata</taxon>
        <taxon>Craniata</taxon>
        <taxon>Vertebrata</taxon>
        <taxon>Euteleostomi</taxon>
        <taxon>Actinopterygii</taxon>
        <taxon>Neopterygii</taxon>
        <taxon>Teleostei</taxon>
        <taxon>Anguilliformes</taxon>
        <taxon>Anguillidae</taxon>
        <taxon>Anguilla</taxon>
    </lineage>
</organism>
<reference evidence="1" key="1">
    <citation type="submission" date="2014-11" db="EMBL/GenBank/DDBJ databases">
        <authorList>
            <person name="Amaro Gonzalez C."/>
        </authorList>
    </citation>
    <scope>NUCLEOTIDE SEQUENCE</scope>
</reference>
<protein>
    <submittedName>
        <fullName evidence="1">Uncharacterized protein</fullName>
    </submittedName>
</protein>
<dbReference type="EMBL" id="GBXM01062690">
    <property type="protein sequence ID" value="JAH45887.1"/>
    <property type="molecule type" value="Transcribed_RNA"/>
</dbReference>
<reference evidence="1" key="2">
    <citation type="journal article" date="2015" name="Fish Shellfish Immunol.">
        <title>Early steps in the European eel (Anguilla anguilla)-Vibrio vulnificus interaction in the gills: Role of the RtxA13 toxin.</title>
        <authorList>
            <person name="Callol A."/>
            <person name="Pajuelo D."/>
            <person name="Ebbesson L."/>
            <person name="Teles M."/>
            <person name="MacKenzie S."/>
            <person name="Amaro C."/>
        </authorList>
    </citation>
    <scope>NUCLEOTIDE SEQUENCE</scope>
</reference>